<dbReference type="InterPro" id="IPR003675">
    <property type="entry name" value="Rce1/LyrA-like_dom"/>
</dbReference>
<sequence>MASSRHQSPTRLDGPVDRPAGPAGKNTGHRARWASSAWARLPVLFVLMLAVGGITGMINGIADVTPLTALISGTVTSGLALAAYTWLVRHLEGRRPQELSLAQARQGLRRGSALGLGLFTVTIALVAMTGGYHIHGWGSIDGALTTLGLMSCVAVTEELAFRGALFRVLEEKTGTWGALAVSGLAFGALHLGNPDGTIWGAPAIAFGAGLMFGAVYAATRSLWLPIGLHLGWNLAEQGVYGIAVSGSGSGFGGLLHASVSGPQALTGGGLGPGAGIFAVLVCLVTTSLFLLSAKRRDRIYTRAVRRVRARQD</sequence>
<keyword evidence="4" id="KW-0482">Metalloprotease</keyword>
<dbReference type="GO" id="GO:0008237">
    <property type="term" value="F:metallopeptidase activity"/>
    <property type="evidence" value="ECO:0007669"/>
    <property type="project" value="UniProtKB-KW"/>
</dbReference>
<dbReference type="PANTHER" id="PTHR39430">
    <property type="entry name" value="MEMBRANE-ASSOCIATED PROTEASE-RELATED"/>
    <property type="match status" value="1"/>
</dbReference>
<dbReference type="EMBL" id="CP108133">
    <property type="protein sequence ID" value="WTP53391.1"/>
    <property type="molecule type" value="Genomic_DNA"/>
</dbReference>
<feature type="domain" description="CAAX prenyl protease 2/Lysostaphin resistance protein A-like" evidence="3">
    <location>
        <begin position="144"/>
        <end position="234"/>
    </location>
</feature>
<feature type="region of interest" description="Disordered" evidence="1">
    <location>
        <begin position="1"/>
        <end position="29"/>
    </location>
</feature>
<keyword evidence="4" id="KW-0645">Protease</keyword>
<name>A0ABZ1JP16_9ACTN</name>
<feature type="transmembrane region" description="Helical" evidence="2">
    <location>
        <begin position="113"/>
        <end position="134"/>
    </location>
</feature>
<feature type="transmembrane region" description="Helical" evidence="2">
    <location>
        <begin position="239"/>
        <end position="259"/>
    </location>
</feature>
<keyword evidence="2" id="KW-0812">Transmembrane</keyword>
<evidence type="ECO:0000256" key="1">
    <source>
        <dbReference type="SAM" id="MobiDB-lite"/>
    </source>
</evidence>
<dbReference type="Pfam" id="PF02517">
    <property type="entry name" value="Rce1-like"/>
    <property type="match status" value="1"/>
</dbReference>
<proteinExistence type="predicted"/>
<organism evidence="4 5">
    <name type="scientific">Streptomyces tauricus</name>
    <dbReference type="NCBI Taxonomy" id="68274"/>
    <lineage>
        <taxon>Bacteria</taxon>
        <taxon>Bacillati</taxon>
        <taxon>Actinomycetota</taxon>
        <taxon>Actinomycetes</taxon>
        <taxon>Kitasatosporales</taxon>
        <taxon>Streptomycetaceae</taxon>
        <taxon>Streptomyces</taxon>
        <taxon>Streptomyces aurantiacus group</taxon>
    </lineage>
</organism>
<evidence type="ECO:0000256" key="2">
    <source>
        <dbReference type="SAM" id="Phobius"/>
    </source>
</evidence>
<feature type="transmembrane region" description="Helical" evidence="2">
    <location>
        <begin position="41"/>
        <end position="61"/>
    </location>
</feature>
<dbReference type="RefSeq" id="WP_328939182.1">
    <property type="nucleotide sequence ID" value="NZ_CP108133.1"/>
</dbReference>
<keyword evidence="5" id="KW-1185">Reference proteome</keyword>
<keyword evidence="2" id="KW-1133">Transmembrane helix</keyword>
<dbReference type="Proteomes" id="UP001432166">
    <property type="component" value="Chromosome"/>
</dbReference>
<feature type="transmembrane region" description="Helical" evidence="2">
    <location>
        <begin position="198"/>
        <end position="218"/>
    </location>
</feature>
<feature type="transmembrane region" description="Helical" evidence="2">
    <location>
        <begin position="173"/>
        <end position="192"/>
    </location>
</feature>
<dbReference type="PANTHER" id="PTHR39430:SF1">
    <property type="entry name" value="PROTEASE"/>
    <property type="match status" value="1"/>
</dbReference>
<feature type="transmembrane region" description="Helical" evidence="2">
    <location>
        <begin position="271"/>
        <end position="292"/>
    </location>
</feature>
<keyword evidence="2" id="KW-0472">Membrane</keyword>
<feature type="transmembrane region" description="Helical" evidence="2">
    <location>
        <begin position="67"/>
        <end position="87"/>
    </location>
</feature>
<protein>
    <submittedName>
        <fullName evidence="4">CPBP family intramembrane metalloprotease</fullName>
    </submittedName>
</protein>
<evidence type="ECO:0000313" key="4">
    <source>
        <dbReference type="EMBL" id="WTP53391.1"/>
    </source>
</evidence>
<gene>
    <name evidence="4" type="ORF">OG288_36785</name>
</gene>
<evidence type="ECO:0000259" key="3">
    <source>
        <dbReference type="Pfam" id="PF02517"/>
    </source>
</evidence>
<feature type="transmembrane region" description="Helical" evidence="2">
    <location>
        <begin position="140"/>
        <end position="161"/>
    </location>
</feature>
<keyword evidence="4" id="KW-0378">Hydrolase</keyword>
<evidence type="ECO:0000313" key="5">
    <source>
        <dbReference type="Proteomes" id="UP001432166"/>
    </source>
</evidence>
<reference evidence="4" key="1">
    <citation type="submission" date="2022-10" db="EMBL/GenBank/DDBJ databases">
        <title>The complete genomes of actinobacterial strains from the NBC collection.</title>
        <authorList>
            <person name="Joergensen T.S."/>
            <person name="Alvarez Arevalo M."/>
            <person name="Sterndorff E.B."/>
            <person name="Faurdal D."/>
            <person name="Vuksanovic O."/>
            <person name="Mourched A.-S."/>
            <person name="Charusanti P."/>
            <person name="Shaw S."/>
            <person name="Blin K."/>
            <person name="Weber T."/>
        </authorList>
    </citation>
    <scope>NUCLEOTIDE SEQUENCE</scope>
    <source>
        <strain evidence="4">NBC_00189</strain>
    </source>
</reference>
<accession>A0ABZ1JP16</accession>
<feature type="compositionally biased region" description="Polar residues" evidence="1">
    <location>
        <begin position="1"/>
        <end position="10"/>
    </location>
</feature>